<dbReference type="InterPro" id="IPR042099">
    <property type="entry name" value="ANL_N_sf"/>
</dbReference>
<dbReference type="PANTHER" id="PTHR43107">
    <property type="entry name" value="LONG-CHAIN FATTY ACID TRANSPORT PROTEIN"/>
    <property type="match status" value="1"/>
</dbReference>
<name>X0ZED8_9ZZZZ</name>
<evidence type="ECO:0008006" key="8">
    <source>
        <dbReference type="Google" id="ProtNLM"/>
    </source>
</evidence>
<dbReference type="SUPFAM" id="SSF56801">
    <property type="entry name" value="Acetyl-CoA synthetase-like"/>
    <property type="match status" value="1"/>
</dbReference>
<dbReference type="GO" id="GO:0005324">
    <property type="term" value="F:long-chain fatty acid transmembrane transporter activity"/>
    <property type="evidence" value="ECO:0007669"/>
    <property type="project" value="TreeGrafter"/>
</dbReference>
<dbReference type="InterPro" id="IPR045851">
    <property type="entry name" value="AMP-bd_C_sf"/>
</dbReference>
<dbReference type="Pfam" id="PF13193">
    <property type="entry name" value="AMP-binding_C"/>
    <property type="match status" value="1"/>
</dbReference>
<dbReference type="GO" id="GO:0005886">
    <property type="term" value="C:plasma membrane"/>
    <property type="evidence" value="ECO:0007669"/>
    <property type="project" value="TreeGrafter"/>
</dbReference>
<protein>
    <recommendedName>
        <fullName evidence="8">AMP-dependent synthetase/ligase domain-containing protein</fullName>
    </recommendedName>
</protein>
<sequence length="290" mass="32805">AREYEVTTFNLLGSMPQFLLKQPKRPNDGDNKVTRVFSAACPKELVRDFEERYNLKLIEVYGAVDGGGFSLSTRGDPKAPVGSMGQPPPGVIAEIMDDDFNILGPNEVGELVFLVKEKEKESRKVSYYKNPEASTSRIQKAPDGRSWFLSGDLATKDENGWYFFVDRKKDSIRRSGENIAAWSIERVINQLDKVLESAAYGIKGHQVGEDYAEDEVMAAVVLKPGETMTPEELLDYVQGKLAYFQVPRFIDFVDALPKSEVHRIMKRFLKERGVTETTYDRVKAGYELKR</sequence>
<evidence type="ECO:0000313" key="7">
    <source>
        <dbReference type="EMBL" id="GAG67980.1"/>
    </source>
</evidence>
<keyword evidence="2" id="KW-0436">Ligase</keyword>
<dbReference type="GO" id="GO:0005524">
    <property type="term" value="F:ATP binding"/>
    <property type="evidence" value="ECO:0007669"/>
    <property type="project" value="UniProtKB-KW"/>
</dbReference>
<evidence type="ECO:0000256" key="3">
    <source>
        <dbReference type="ARBA" id="ARBA00022741"/>
    </source>
</evidence>
<dbReference type="InterPro" id="IPR025110">
    <property type="entry name" value="AMP-bd_C"/>
</dbReference>
<evidence type="ECO:0000259" key="6">
    <source>
        <dbReference type="Pfam" id="PF13193"/>
    </source>
</evidence>
<dbReference type="PANTHER" id="PTHR43107:SF15">
    <property type="entry name" value="FATTY ACID TRANSPORT PROTEIN 3, ISOFORM A"/>
    <property type="match status" value="1"/>
</dbReference>
<dbReference type="InterPro" id="IPR000873">
    <property type="entry name" value="AMP-dep_synth/lig_dom"/>
</dbReference>
<dbReference type="EMBL" id="BART01006685">
    <property type="protein sequence ID" value="GAG67980.1"/>
    <property type="molecule type" value="Genomic_DNA"/>
</dbReference>
<dbReference type="GO" id="GO:0004467">
    <property type="term" value="F:long-chain fatty acid-CoA ligase activity"/>
    <property type="evidence" value="ECO:0007669"/>
    <property type="project" value="TreeGrafter"/>
</dbReference>
<dbReference type="GO" id="GO:0044539">
    <property type="term" value="P:long-chain fatty acid import into cell"/>
    <property type="evidence" value="ECO:0007669"/>
    <property type="project" value="TreeGrafter"/>
</dbReference>
<feature type="domain" description="AMP-dependent synthetase/ligase" evidence="5">
    <location>
        <begin position="2"/>
        <end position="113"/>
    </location>
</feature>
<feature type="non-terminal residue" evidence="7">
    <location>
        <position position="1"/>
    </location>
</feature>
<comment type="caution">
    <text evidence="7">The sequence shown here is derived from an EMBL/GenBank/DDBJ whole genome shotgun (WGS) entry which is preliminary data.</text>
</comment>
<dbReference type="Gene3D" id="3.40.50.12780">
    <property type="entry name" value="N-terminal domain of ligase-like"/>
    <property type="match status" value="1"/>
</dbReference>
<gene>
    <name evidence="7" type="ORF">S01H4_15249</name>
</gene>
<organism evidence="7">
    <name type="scientific">marine sediment metagenome</name>
    <dbReference type="NCBI Taxonomy" id="412755"/>
    <lineage>
        <taxon>unclassified sequences</taxon>
        <taxon>metagenomes</taxon>
        <taxon>ecological metagenomes</taxon>
    </lineage>
</organism>
<keyword evidence="3" id="KW-0547">Nucleotide-binding</keyword>
<dbReference type="AlphaFoldDB" id="X0ZED8"/>
<dbReference type="Pfam" id="PF00501">
    <property type="entry name" value="AMP-binding"/>
    <property type="match status" value="1"/>
</dbReference>
<dbReference type="Gene3D" id="3.30.300.30">
    <property type="match status" value="1"/>
</dbReference>
<keyword evidence="4" id="KW-0067">ATP-binding</keyword>
<evidence type="ECO:0000256" key="2">
    <source>
        <dbReference type="ARBA" id="ARBA00022598"/>
    </source>
</evidence>
<accession>X0ZED8</accession>
<proteinExistence type="inferred from homology"/>
<feature type="domain" description="AMP-binding enzyme C-terminal" evidence="6">
    <location>
        <begin position="184"/>
        <end position="260"/>
    </location>
</feature>
<evidence type="ECO:0000256" key="4">
    <source>
        <dbReference type="ARBA" id="ARBA00022840"/>
    </source>
</evidence>
<evidence type="ECO:0000256" key="1">
    <source>
        <dbReference type="ARBA" id="ARBA00006432"/>
    </source>
</evidence>
<reference evidence="7" key="1">
    <citation type="journal article" date="2014" name="Front. Microbiol.">
        <title>High frequency of phylogenetically diverse reductive dehalogenase-homologous genes in deep subseafloor sedimentary metagenomes.</title>
        <authorList>
            <person name="Kawai M."/>
            <person name="Futagami T."/>
            <person name="Toyoda A."/>
            <person name="Takaki Y."/>
            <person name="Nishi S."/>
            <person name="Hori S."/>
            <person name="Arai W."/>
            <person name="Tsubouchi T."/>
            <person name="Morono Y."/>
            <person name="Uchiyama I."/>
            <person name="Ito T."/>
            <person name="Fujiyama A."/>
            <person name="Inagaki F."/>
            <person name="Takami H."/>
        </authorList>
    </citation>
    <scope>NUCLEOTIDE SEQUENCE</scope>
    <source>
        <strain evidence="7">Expedition CK06-06</strain>
    </source>
</reference>
<comment type="similarity">
    <text evidence="1">Belongs to the ATP-dependent AMP-binding enzyme family.</text>
</comment>
<evidence type="ECO:0000259" key="5">
    <source>
        <dbReference type="Pfam" id="PF00501"/>
    </source>
</evidence>